<accession>A3IL88</accession>
<feature type="coiled-coil region" evidence="1">
    <location>
        <begin position="90"/>
        <end position="131"/>
    </location>
</feature>
<dbReference type="EMBL" id="AAXW01000004">
    <property type="protein sequence ID" value="EAZ92957.1"/>
    <property type="molecule type" value="Genomic_DNA"/>
</dbReference>
<dbReference type="OrthoDB" id="560974at2"/>
<dbReference type="RefSeq" id="WP_008274104.1">
    <property type="nucleotide sequence ID" value="NZ_AAXW01000004.1"/>
</dbReference>
<protein>
    <submittedName>
        <fullName evidence="2">Uncharacterized protein</fullName>
    </submittedName>
</protein>
<comment type="caution">
    <text evidence="2">The sequence shown here is derived from an EMBL/GenBank/DDBJ whole genome shotgun (WGS) entry which is preliminary data.</text>
</comment>
<evidence type="ECO:0000313" key="3">
    <source>
        <dbReference type="Proteomes" id="UP000003781"/>
    </source>
</evidence>
<evidence type="ECO:0000256" key="1">
    <source>
        <dbReference type="SAM" id="Coils"/>
    </source>
</evidence>
<organism evidence="2 3">
    <name type="scientific">Crocosphaera chwakensis CCY0110</name>
    <dbReference type="NCBI Taxonomy" id="391612"/>
    <lineage>
        <taxon>Bacteria</taxon>
        <taxon>Bacillati</taxon>
        <taxon>Cyanobacteriota</taxon>
        <taxon>Cyanophyceae</taxon>
        <taxon>Oscillatoriophycideae</taxon>
        <taxon>Chroococcales</taxon>
        <taxon>Aphanothecaceae</taxon>
        <taxon>Crocosphaera</taxon>
        <taxon>Crocosphaera chwakensis</taxon>
    </lineage>
</organism>
<dbReference type="AlphaFoldDB" id="A3IL88"/>
<keyword evidence="1" id="KW-0175">Coiled coil</keyword>
<keyword evidence="3" id="KW-1185">Reference proteome</keyword>
<dbReference type="eggNOG" id="COG1196">
    <property type="taxonomic scope" value="Bacteria"/>
</dbReference>
<evidence type="ECO:0000313" key="2">
    <source>
        <dbReference type="EMBL" id="EAZ92957.1"/>
    </source>
</evidence>
<dbReference type="Proteomes" id="UP000003781">
    <property type="component" value="Unassembled WGS sequence"/>
</dbReference>
<proteinExistence type="predicted"/>
<name>A3IL88_9CHRO</name>
<reference evidence="2 3" key="1">
    <citation type="submission" date="2007-03" db="EMBL/GenBank/DDBJ databases">
        <authorList>
            <person name="Stal L."/>
            <person name="Ferriera S."/>
            <person name="Johnson J."/>
            <person name="Kravitz S."/>
            <person name="Beeson K."/>
            <person name="Sutton G."/>
            <person name="Rogers Y.-H."/>
            <person name="Friedman R."/>
            <person name="Frazier M."/>
            <person name="Venter J.C."/>
        </authorList>
    </citation>
    <scope>NUCLEOTIDE SEQUENCE [LARGE SCALE GENOMIC DNA]</scope>
    <source>
        <strain evidence="2 3">CCY0110</strain>
    </source>
</reference>
<sequence>MLHLAQVKKNPDSGEMELLLLARQTSQDLWDIISHQVIPCNIPMCFRDRVLVLVKLGNDHEIIEVKEAKDWVMGLVETYLTNGTITPQWVQKEQEKVEQWRQEITAKSLDLTRRQLELETQKEQLQELEGKLKNCEE</sequence>
<gene>
    <name evidence="2" type="ORF">CY0110_22712</name>
</gene>